<keyword evidence="2 3" id="KW-0663">Pyridoxal phosphate</keyword>
<organism evidence="5 6">
    <name type="scientific">Sphagnum jensenii</name>
    <dbReference type="NCBI Taxonomy" id="128206"/>
    <lineage>
        <taxon>Eukaryota</taxon>
        <taxon>Viridiplantae</taxon>
        <taxon>Streptophyta</taxon>
        <taxon>Embryophyta</taxon>
        <taxon>Bryophyta</taxon>
        <taxon>Sphagnophytina</taxon>
        <taxon>Sphagnopsida</taxon>
        <taxon>Sphagnales</taxon>
        <taxon>Sphagnaceae</taxon>
        <taxon>Sphagnum</taxon>
    </lineage>
</organism>
<reference evidence="5" key="1">
    <citation type="submission" date="2024-03" db="EMBL/GenBank/DDBJ databases">
        <authorList>
            <consortium name="ELIXIR-Norway"/>
            <consortium name="Elixir Norway"/>
        </authorList>
    </citation>
    <scope>NUCLEOTIDE SEQUENCE</scope>
</reference>
<dbReference type="Proteomes" id="UP001497522">
    <property type="component" value="Chromosome 9"/>
</dbReference>
<dbReference type="InterPro" id="IPR000277">
    <property type="entry name" value="Cys/Met-Metab_PyrdxlP-dep_enz"/>
</dbReference>
<dbReference type="EMBL" id="OZ023710">
    <property type="protein sequence ID" value="CAK9883234.1"/>
    <property type="molecule type" value="Genomic_DNA"/>
</dbReference>
<dbReference type="Gene3D" id="3.90.1150.10">
    <property type="entry name" value="Aspartate Aminotransferase, domain 1"/>
    <property type="match status" value="1"/>
</dbReference>
<feature type="region of interest" description="Disordered" evidence="4">
    <location>
        <begin position="19"/>
        <end position="56"/>
    </location>
</feature>
<evidence type="ECO:0000256" key="2">
    <source>
        <dbReference type="ARBA" id="ARBA00022898"/>
    </source>
</evidence>
<dbReference type="PANTHER" id="PTHR43379:SF1">
    <property type="entry name" value="CYSTATHIONINE GAMMA-SYNTHASE 1, CHLOROPLASTIC-RELATED"/>
    <property type="match status" value="1"/>
</dbReference>
<dbReference type="InterPro" id="IPR015424">
    <property type="entry name" value="PyrdxlP-dep_Trfase"/>
</dbReference>
<evidence type="ECO:0000256" key="4">
    <source>
        <dbReference type="SAM" id="MobiDB-lite"/>
    </source>
</evidence>
<dbReference type="InterPro" id="IPR015422">
    <property type="entry name" value="PyrdxlP-dep_Trfase_small"/>
</dbReference>
<evidence type="ECO:0008006" key="7">
    <source>
        <dbReference type="Google" id="ProtNLM"/>
    </source>
</evidence>
<dbReference type="Gene3D" id="3.40.640.10">
    <property type="entry name" value="Type I PLP-dependent aspartate aminotransferase-like (Major domain)"/>
    <property type="match status" value="1"/>
</dbReference>
<dbReference type="CDD" id="cd00614">
    <property type="entry name" value="CGS_like"/>
    <property type="match status" value="1"/>
</dbReference>
<dbReference type="PANTHER" id="PTHR43379">
    <property type="entry name" value="CYSTATHIONINE GAMMA-SYNTHASE"/>
    <property type="match status" value="1"/>
</dbReference>
<comment type="cofactor">
    <cofactor evidence="1 3">
        <name>pyridoxal 5'-phosphate</name>
        <dbReference type="ChEBI" id="CHEBI:597326"/>
    </cofactor>
</comment>
<sequence length="551" mass="58205">MAAVCILQAGVATSTLGAGGGGGGGGHHDCRPDTSGASSSKTAGTSSSGVKTSGFDLSNGFLRPPVIPRLPPNIVRQLSIKARRNCSNIGVAQVVAASATDRPSLDAISALPQADVLEGQQLGSAHATAGASNFGIDTTLLSQAIAAPRNGTLPVEKARPMARATLAVHGGERTGHRNVQDALITPICQTSTYFFRDTAELIAFQEGTHTSFEYGRYGNPTTNAAEEKISALEGAESTLLSASGMCVTTTMLLALVPANGHIVTTTDCYRRTRQFIQTVLPKMGITTTVIDPADTATLQRALETKNVSLFFSESPTNPYLRCIDVELVSKLCHAHGALVCIDGTFATPVNQQALALGADLVLQSATKYLAGHNDVLAGSLSGSKKCLTPVRALHNVLGGVLDPNAAYLILRGLKTLHIRVRQQNATAIKLARTLEAHPKVVRVHYPGLESHPEHSIAKRQMSGFGGVVSFEIVGDLETTSRFIDGLRIPYIAPSLGGCESLVEQPTIISYWDQTPAERAKLGIKDNLVRFSCGIEDSEDIFHDILQSLDAL</sequence>
<dbReference type="InterPro" id="IPR044639">
    <property type="entry name" value="CGS1/2"/>
</dbReference>
<dbReference type="Pfam" id="PF01053">
    <property type="entry name" value="Cys_Met_Meta_PP"/>
    <property type="match status" value="1"/>
</dbReference>
<accession>A0ABP1C3K1</accession>
<evidence type="ECO:0000256" key="1">
    <source>
        <dbReference type="ARBA" id="ARBA00001933"/>
    </source>
</evidence>
<evidence type="ECO:0000256" key="3">
    <source>
        <dbReference type="RuleBase" id="RU362118"/>
    </source>
</evidence>
<dbReference type="InterPro" id="IPR054542">
    <property type="entry name" value="Cys_met_metab_PP"/>
</dbReference>
<gene>
    <name evidence="5" type="ORF">CSSPJE1EN2_LOCUS24485</name>
</gene>
<feature type="compositionally biased region" description="Low complexity" evidence="4">
    <location>
        <begin position="34"/>
        <end position="54"/>
    </location>
</feature>
<evidence type="ECO:0000313" key="5">
    <source>
        <dbReference type="EMBL" id="CAK9883234.1"/>
    </source>
</evidence>
<comment type="similarity">
    <text evidence="3">Belongs to the trans-sulfuration enzymes family.</text>
</comment>
<evidence type="ECO:0000313" key="6">
    <source>
        <dbReference type="Proteomes" id="UP001497522"/>
    </source>
</evidence>
<dbReference type="PROSITE" id="PS00868">
    <property type="entry name" value="CYS_MET_METAB_PP"/>
    <property type="match status" value="1"/>
</dbReference>
<dbReference type="SUPFAM" id="SSF53383">
    <property type="entry name" value="PLP-dependent transferases"/>
    <property type="match status" value="1"/>
</dbReference>
<keyword evidence="6" id="KW-1185">Reference proteome</keyword>
<name>A0ABP1C3K1_9BRYO</name>
<proteinExistence type="inferred from homology"/>
<dbReference type="InterPro" id="IPR015421">
    <property type="entry name" value="PyrdxlP-dep_Trfase_major"/>
</dbReference>
<protein>
    <recommendedName>
        <fullName evidence="7">Cystathionine gamma-synthase</fullName>
    </recommendedName>
</protein>